<dbReference type="InterPro" id="IPR002491">
    <property type="entry name" value="ABC_transptr_periplasmic_BD"/>
</dbReference>
<dbReference type="eggNOG" id="COG0614">
    <property type="taxonomic scope" value="Bacteria"/>
</dbReference>
<comment type="caution">
    <text evidence="2">The sequence shown here is derived from an EMBL/GenBank/DDBJ whole genome shotgun (WGS) entry which is preliminary data.</text>
</comment>
<keyword evidence="3" id="KW-1185">Reference proteome</keyword>
<organism evidence="2 3">
    <name type="scientific">Anaeroglobus geminatus F0357</name>
    <dbReference type="NCBI Taxonomy" id="861450"/>
    <lineage>
        <taxon>Bacteria</taxon>
        <taxon>Bacillati</taxon>
        <taxon>Bacillota</taxon>
        <taxon>Negativicutes</taxon>
        <taxon>Veillonellales</taxon>
        <taxon>Veillonellaceae</taxon>
        <taxon>Anaeroglobus</taxon>
    </lineage>
</organism>
<dbReference type="STRING" id="861450.HMPREF0080_00144"/>
<accession>G9YET4</accession>
<reference evidence="2 3" key="1">
    <citation type="submission" date="2011-08" db="EMBL/GenBank/DDBJ databases">
        <authorList>
            <person name="Weinstock G."/>
            <person name="Sodergren E."/>
            <person name="Clifton S."/>
            <person name="Fulton L."/>
            <person name="Fulton B."/>
            <person name="Courtney L."/>
            <person name="Fronick C."/>
            <person name="Harrison M."/>
            <person name="Strong C."/>
            <person name="Farmer C."/>
            <person name="Delahaunty K."/>
            <person name="Markovic C."/>
            <person name="Hall O."/>
            <person name="Minx P."/>
            <person name="Tomlinson C."/>
            <person name="Mitreva M."/>
            <person name="Hou S."/>
            <person name="Chen J."/>
            <person name="Wollam A."/>
            <person name="Pepin K.H."/>
            <person name="Johnson M."/>
            <person name="Bhonagiri V."/>
            <person name="Zhang X."/>
            <person name="Suruliraj S."/>
            <person name="Warren W."/>
            <person name="Chinwalla A."/>
            <person name="Mardis E.R."/>
            <person name="Wilson R.K."/>
        </authorList>
    </citation>
    <scope>NUCLEOTIDE SEQUENCE [LARGE SCALE GENOMIC DNA]</scope>
    <source>
        <strain evidence="2 3">F0357</strain>
    </source>
</reference>
<evidence type="ECO:0000313" key="3">
    <source>
        <dbReference type="Proteomes" id="UP000005481"/>
    </source>
</evidence>
<dbReference type="EMBL" id="AGCJ01000005">
    <property type="protein sequence ID" value="EHM43707.1"/>
    <property type="molecule type" value="Genomic_DNA"/>
</dbReference>
<dbReference type="AlphaFoldDB" id="G9YET4"/>
<evidence type="ECO:0000259" key="1">
    <source>
        <dbReference type="PROSITE" id="PS50983"/>
    </source>
</evidence>
<protein>
    <recommendedName>
        <fullName evidence="1">Fe/B12 periplasmic-binding domain-containing protein</fullName>
    </recommendedName>
</protein>
<dbReference type="PROSITE" id="PS50983">
    <property type="entry name" value="FE_B12_PBP"/>
    <property type="match status" value="1"/>
</dbReference>
<evidence type="ECO:0000313" key="2">
    <source>
        <dbReference type="EMBL" id="EHM43707.1"/>
    </source>
</evidence>
<dbReference type="Proteomes" id="UP000005481">
    <property type="component" value="Unassembled WGS sequence"/>
</dbReference>
<gene>
    <name evidence="2" type="ORF">HMPREF0080_00144</name>
</gene>
<dbReference type="Gene3D" id="3.40.50.1980">
    <property type="entry name" value="Nitrogenase molybdenum iron protein domain"/>
    <property type="match status" value="1"/>
</dbReference>
<name>G9YET4_9FIRM</name>
<feature type="domain" description="Fe/B12 periplasmic-binding" evidence="1">
    <location>
        <begin position="1"/>
        <end position="53"/>
    </location>
</feature>
<sequence>MADEFRNNPAWNVLSAVKAGRVYTLPENLFLLNPGLGYPKSVAYMARLVYPGIDI</sequence>
<proteinExistence type="predicted"/>
<dbReference type="HOGENOM" id="CLU_3021734_0_0_9"/>
<dbReference type="SUPFAM" id="SSF53807">
    <property type="entry name" value="Helical backbone' metal receptor"/>
    <property type="match status" value="1"/>
</dbReference>